<dbReference type="GO" id="GO:0031419">
    <property type="term" value="F:cobalamin binding"/>
    <property type="evidence" value="ECO:0007669"/>
    <property type="project" value="InterPro"/>
</dbReference>
<keyword evidence="3" id="KW-0238">DNA-binding</keyword>
<dbReference type="PROSITE" id="PS50937">
    <property type="entry name" value="HTH_MERR_2"/>
    <property type="match status" value="1"/>
</dbReference>
<evidence type="ECO:0000313" key="7">
    <source>
        <dbReference type="Proteomes" id="UP000321168"/>
    </source>
</evidence>
<dbReference type="InterPro" id="IPR000551">
    <property type="entry name" value="MerR-type_HTH_dom"/>
</dbReference>
<evidence type="ECO:0000256" key="2">
    <source>
        <dbReference type="ARBA" id="ARBA00023015"/>
    </source>
</evidence>
<dbReference type="SMART" id="SM00422">
    <property type="entry name" value="HTH_MERR"/>
    <property type="match status" value="1"/>
</dbReference>
<dbReference type="Pfam" id="PF13411">
    <property type="entry name" value="MerR_1"/>
    <property type="match status" value="1"/>
</dbReference>
<protein>
    <submittedName>
        <fullName evidence="6">MerR family transcriptional regulator</fullName>
    </submittedName>
</protein>
<dbReference type="GO" id="GO:0003700">
    <property type="term" value="F:DNA-binding transcription factor activity"/>
    <property type="evidence" value="ECO:0007669"/>
    <property type="project" value="InterPro"/>
</dbReference>
<dbReference type="Proteomes" id="UP000321168">
    <property type="component" value="Unassembled WGS sequence"/>
</dbReference>
<dbReference type="OrthoDB" id="9800334at2"/>
<sequence>MNKFSIKEVEAYTGIKAHTIRIWEQRYKIVEPKRTATNIRYYDSRDLKTLLNISFLNQNGYKISKLASLSEEEIAKLVRSKDKHNRGDCSFSDSLKMGMLSFDKKVVENAIDDYQSQHGWEKTMEELVFPFVCQIGTLWQTGMIDPCHEHFMTTVVKNRLISAISDVEHSVKPYRKEKFLLILPDGEWHELSLQYLNYKLVSKGFEVIFLGQSVPLLNLANAIKRIQPNYVVMAITSAAVAQEVVDKIDLVKQEITEFNTQFLIANSAEDEFSLSEIGDSFKEMGTLYSFVEEKLK</sequence>
<gene>
    <name evidence="6" type="ORF">FRX97_10275</name>
</gene>
<organism evidence="6 7">
    <name type="scientific">Luteibaculum oceani</name>
    <dbReference type="NCBI Taxonomy" id="1294296"/>
    <lineage>
        <taxon>Bacteria</taxon>
        <taxon>Pseudomonadati</taxon>
        <taxon>Bacteroidota</taxon>
        <taxon>Flavobacteriia</taxon>
        <taxon>Flavobacteriales</taxon>
        <taxon>Luteibaculaceae</taxon>
        <taxon>Luteibaculum</taxon>
    </lineage>
</organism>
<keyword evidence="2" id="KW-0805">Transcription regulation</keyword>
<dbReference type="InterPro" id="IPR009061">
    <property type="entry name" value="DNA-bd_dom_put_sf"/>
</dbReference>
<dbReference type="Gene3D" id="3.40.50.280">
    <property type="entry name" value="Cobalamin-binding domain"/>
    <property type="match status" value="1"/>
</dbReference>
<evidence type="ECO:0000256" key="3">
    <source>
        <dbReference type="ARBA" id="ARBA00023125"/>
    </source>
</evidence>
<proteinExistence type="predicted"/>
<comment type="caution">
    <text evidence="6">The sequence shown here is derived from an EMBL/GenBank/DDBJ whole genome shotgun (WGS) entry which is preliminary data.</text>
</comment>
<dbReference type="SUPFAM" id="SSF46955">
    <property type="entry name" value="Putative DNA-binding domain"/>
    <property type="match status" value="1"/>
</dbReference>
<dbReference type="SUPFAM" id="SSF52242">
    <property type="entry name" value="Cobalamin (vitamin B12)-binding domain"/>
    <property type="match status" value="1"/>
</dbReference>
<evidence type="ECO:0000313" key="6">
    <source>
        <dbReference type="EMBL" id="TXC76988.1"/>
    </source>
</evidence>
<dbReference type="InterPro" id="IPR047057">
    <property type="entry name" value="MerR_fam"/>
</dbReference>
<dbReference type="GO" id="GO:0003677">
    <property type="term" value="F:DNA binding"/>
    <property type="evidence" value="ECO:0007669"/>
    <property type="project" value="UniProtKB-KW"/>
</dbReference>
<dbReference type="InterPro" id="IPR036594">
    <property type="entry name" value="Meth_synthase_dom"/>
</dbReference>
<keyword evidence="4" id="KW-0804">Transcription</keyword>
<evidence type="ECO:0000256" key="4">
    <source>
        <dbReference type="ARBA" id="ARBA00023163"/>
    </source>
</evidence>
<reference evidence="6 7" key="1">
    <citation type="submission" date="2019-08" db="EMBL/GenBank/DDBJ databases">
        <title>Genome of Luteibaculum oceani JCM 18817.</title>
        <authorList>
            <person name="Bowman J.P."/>
        </authorList>
    </citation>
    <scope>NUCLEOTIDE SEQUENCE [LARGE SCALE GENOMIC DNA]</scope>
    <source>
        <strain evidence="6 7">JCM 18817</strain>
    </source>
</reference>
<dbReference type="CDD" id="cd01104">
    <property type="entry name" value="HTH_MlrA-CarA"/>
    <property type="match status" value="1"/>
</dbReference>
<dbReference type="InterPro" id="IPR036724">
    <property type="entry name" value="Cobalamin-bd_sf"/>
</dbReference>
<dbReference type="AlphaFoldDB" id="A0A5C6V132"/>
<evidence type="ECO:0000256" key="1">
    <source>
        <dbReference type="ARBA" id="ARBA00022491"/>
    </source>
</evidence>
<dbReference type="PANTHER" id="PTHR30204">
    <property type="entry name" value="REDOX-CYCLING DRUG-SENSING TRANSCRIPTIONAL ACTIVATOR SOXR"/>
    <property type="match status" value="1"/>
</dbReference>
<dbReference type="PANTHER" id="PTHR30204:SF69">
    <property type="entry name" value="MERR-FAMILY TRANSCRIPTIONAL REGULATOR"/>
    <property type="match status" value="1"/>
</dbReference>
<dbReference type="RefSeq" id="WP_147015126.1">
    <property type="nucleotide sequence ID" value="NZ_VORB01000009.1"/>
</dbReference>
<evidence type="ECO:0000259" key="5">
    <source>
        <dbReference type="PROSITE" id="PS50937"/>
    </source>
</evidence>
<dbReference type="Gene3D" id="1.10.1660.10">
    <property type="match status" value="1"/>
</dbReference>
<name>A0A5C6V132_9FLAO</name>
<feature type="domain" description="HTH merR-type" evidence="5">
    <location>
        <begin position="3"/>
        <end position="72"/>
    </location>
</feature>
<dbReference type="EMBL" id="VORB01000009">
    <property type="protein sequence ID" value="TXC76988.1"/>
    <property type="molecule type" value="Genomic_DNA"/>
</dbReference>
<dbReference type="Gene3D" id="1.10.1240.10">
    <property type="entry name" value="Methionine synthase domain"/>
    <property type="match status" value="1"/>
</dbReference>
<keyword evidence="1" id="KW-0678">Repressor</keyword>
<keyword evidence="7" id="KW-1185">Reference proteome</keyword>
<accession>A0A5C6V132</accession>
<dbReference type="GO" id="GO:0046872">
    <property type="term" value="F:metal ion binding"/>
    <property type="evidence" value="ECO:0007669"/>
    <property type="project" value="InterPro"/>
</dbReference>